<organism evidence="2 3">
    <name type="scientific">Jiella sonneratiae</name>
    <dbReference type="NCBI Taxonomy" id="2816856"/>
    <lineage>
        <taxon>Bacteria</taxon>
        <taxon>Pseudomonadati</taxon>
        <taxon>Pseudomonadota</taxon>
        <taxon>Alphaproteobacteria</taxon>
        <taxon>Hyphomicrobiales</taxon>
        <taxon>Aurantimonadaceae</taxon>
        <taxon>Jiella</taxon>
    </lineage>
</organism>
<keyword evidence="3" id="KW-1185">Reference proteome</keyword>
<dbReference type="Gene3D" id="3.40.50.11550">
    <property type="match status" value="2"/>
</dbReference>
<protein>
    <submittedName>
        <fullName evidence="2">ChaN family lipoprotein</fullName>
    </submittedName>
</protein>
<reference evidence="2 3" key="1">
    <citation type="submission" date="2021-03" db="EMBL/GenBank/DDBJ databases">
        <title>Whole genome sequence of Jiella sp. MQZ13P-4.</title>
        <authorList>
            <person name="Tuo L."/>
        </authorList>
    </citation>
    <scope>NUCLEOTIDE SEQUENCE [LARGE SCALE GENOMIC DNA]</scope>
    <source>
        <strain evidence="2 3">MQZ13P-4</strain>
    </source>
</reference>
<dbReference type="InterPro" id="IPR007314">
    <property type="entry name" value="Cofac_haem-bd_dom"/>
</dbReference>
<dbReference type="Proteomes" id="UP000664288">
    <property type="component" value="Unassembled WGS sequence"/>
</dbReference>
<evidence type="ECO:0000313" key="3">
    <source>
        <dbReference type="Proteomes" id="UP000664288"/>
    </source>
</evidence>
<comment type="caution">
    <text evidence="2">The sequence shown here is derived from an EMBL/GenBank/DDBJ whole genome shotgun (WGS) entry which is preliminary data.</text>
</comment>
<evidence type="ECO:0000259" key="1">
    <source>
        <dbReference type="Pfam" id="PF04187"/>
    </source>
</evidence>
<dbReference type="EMBL" id="JAFMPY010000003">
    <property type="protein sequence ID" value="MBO0902475.1"/>
    <property type="molecule type" value="Genomic_DNA"/>
</dbReference>
<gene>
    <name evidence="2" type="ORF">J1C47_02385</name>
</gene>
<sequence length="432" mass="44586">MPSDDAGVAAPAIAQAADGDGSAAVAADKVSLGYRRKGDEDFAEVNVSTVEPFAGAVDHRLAESVAASRIPQAALSPDRMAGAAGNGASAFLRKVAAAGDAAARVAAGGSAAPAFEATPLSSRLSGAGEQAWQSRYFADNPLVGGIYQGDGNRSDASALLGAAKAARYVLLGETHDNPDHHRLQNDIVADLAAQSADMSLVFEMIPMRLGSAVSAFGSSEAGSIDLDSLADRLEWTARGWPDFSGYRPLFETAKRQGLSVAAGDLDRDVVSSIAANGVDNLPAEERARLSLDAPADPALRAELEDEVRSAHCGLMPVAAIAPMAVAQRARDGALAAAMVDAAKTRDKAVLIAGAGHVRADRGVPSILKKKDPAADALSVRMLEVAGEDGDPADYGLSAEAPAPYDFTIFTPRADVDDPCQSLRRRMEEKAGE</sequence>
<keyword evidence="2" id="KW-0449">Lipoprotein</keyword>
<accession>A0ABS3IYI2</accession>
<dbReference type="SUPFAM" id="SSF159501">
    <property type="entry name" value="EreA/ChaN-like"/>
    <property type="match status" value="1"/>
</dbReference>
<proteinExistence type="predicted"/>
<evidence type="ECO:0000313" key="2">
    <source>
        <dbReference type="EMBL" id="MBO0902475.1"/>
    </source>
</evidence>
<dbReference type="Pfam" id="PF04187">
    <property type="entry name" value="Cofac_haem_bdg"/>
    <property type="match status" value="1"/>
</dbReference>
<feature type="domain" description="Haem-binding uptake Tiki superfamily ChaN" evidence="1">
    <location>
        <begin position="160"/>
        <end position="366"/>
    </location>
</feature>
<dbReference type="RefSeq" id="WP_207349128.1">
    <property type="nucleotide sequence ID" value="NZ_JAFMPY010000003.1"/>
</dbReference>
<name>A0ABS3IYI2_9HYPH</name>
<dbReference type="CDD" id="cd14727">
    <property type="entry name" value="ChanN-like"/>
    <property type="match status" value="1"/>
</dbReference>